<proteinExistence type="inferred from homology"/>
<accession>A0A168MMY5</accession>
<dbReference type="Proteomes" id="UP000077407">
    <property type="component" value="Unassembled WGS sequence"/>
</dbReference>
<dbReference type="InterPro" id="IPR004761">
    <property type="entry name" value="Spore_GerAB"/>
</dbReference>
<dbReference type="GO" id="GO:0016020">
    <property type="term" value="C:membrane"/>
    <property type="evidence" value="ECO:0007669"/>
    <property type="project" value="UniProtKB-SubCell"/>
</dbReference>
<evidence type="ECO:0000313" key="10">
    <source>
        <dbReference type="Proteomes" id="UP000077407"/>
    </source>
</evidence>
<feature type="transmembrane region" description="Helical" evidence="8">
    <location>
        <begin position="334"/>
        <end position="358"/>
    </location>
</feature>
<evidence type="ECO:0000256" key="4">
    <source>
        <dbReference type="ARBA" id="ARBA00022544"/>
    </source>
</evidence>
<feature type="transmembrane region" description="Helical" evidence="8">
    <location>
        <begin position="218"/>
        <end position="241"/>
    </location>
</feature>
<keyword evidence="4" id="KW-0309">Germination</keyword>
<protein>
    <submittedName>
        <fullName evidence="9">Spore germination protein YndE</fullName>
    </submittedName>
</protein>
<comment type="subcellular location">
    <subcellularLocation>
        <location evidence="1">Membrane</location>
        <topology evidence="1">Multi-pass membrane protein</topology>
    </subcellularLocation>
</comment>
<reference evidence="9 10" key="1">
    <citation type="journal article" date="2015" name="Biotechnol. Bioeng.">
        <title>Genome sequence and phenotypic characterization of Caulobacter segnis.</title>
        <authorList>
            <person name="Patel S."/>
            <person name="Fletcher B."/>
            <person name="Scott D.C."/>
            <person name="Ely B."/>
        </authorList>
    </citation>
    <scope>NUCLEOTIDE SEQUENCE [LARGE SCALE GENOMIC DNA]</scope>
    <source>
        <strain evidence="9 10">ERI-2</strain>
    </source>
</reference>
<evidence type="ECO:0000256" key="7">
    <source>
        <dbReference type="ARBA" id="ARBA00023136"/>
    </source>
</evidence>
<dbReference type="PATRIC" id="fig|1538.10.peg.2723"/>
<feature type="transmembrane region" description="Helical" evidence="8">
    <location>
        <begin position="306"/>
        <end position="322"/>
    </location>
</feature>
<evidence type="ECO:0000256" key="6">
    <source>
        <dbReference type="ARBA" id="ARBA00022989"/>
    </source>
</evidence>
<feature type="transmembrane region" description="Helical" evidence="8">
    <location>
        <begin position="145"/>
        <end position="164"/>
    </location>
</feature>
<dbReference type="PANTHER" id="PTHR34975:SF2">
    <property type="entry name" value="SPORE GERMINATION PROTEIN A2"/>
    <property type="match status" value="1"/>
</dbReference>
<dbReference type="NCBIfam" id="TIGR00912">
    <property type="entry name" value="2A0309"/>
    <property type="match status" value="1"/>
</dbReference>
<feature type="transmembrane region" description="Helical" evidence="8">
    <location>
        <begin position="121"/>
        <end position="138"/>
    </location>
</feature>
<comment type="caution">
    <text evidence="9">The sequence shown here is derived from an EMBL/GenBank/DDBJ whole genome shotgun (WGS) entry which is preliminary data.</text>
</comment>
<gene>
    <name evidence="9" type="primary">yndE_4</name>
    <name evidence="9" type="ORF">WY13_02823</name>
</gene>
<keyword evidence="5 8" id="KW-0812">Transmembrane</keyword>
<dbReference type="OrthoDB" id="1675410at2"/>
<dbReference type="GO" id="GO:0009847">
    <property type="term" value="P:spore germination"/>
    <property type="evidence" value="ECO:0007669"/>
    <property type="project" value="InterPro"/>
</dbReference>
<evidence type="ECO:0000256" key="8">
    <source>
        <dbReference type="SAM" id="Phobius"/>
    </source>
</evidence>
<keyword evidence="7 8" id="KW-0472">Membrane</keyword>
<sequence length="362" mass="40466">MREKEVITTNQFIWMLFCIITSFSGLQVIRLLIFQARRDAWLSVILAWILDVLLAVVYAYMGIRFPGQNMVQYSVTILGKKLGKIIGIFFPIFFLLVSAVLQKSLSIILNMVFFPKTPTELILISAYLVIAYAVLKGIEAIGRICEILGPLFLFALILFFLFAIPDIQLDRLKPQLEMGLYPALTGTPLILSFIGICIIMGMYIPICNHPENGFIAKFTAVSLGTLVLVMLVISAIGIFSYPQAKNMINISLELTRFVHLGRFFERVEAIWLMIVIGAAITASSAMIWAFSVGISQIVELNTYKPVVFPAVLLSFVIGMTSFKNSLELVSFSFYSYPFLSIFVGTGLEIFLFLAALILKKKG</sequence>
<evidence type="ECO:0000256" key="5">
    <source>
        <dbReference type="ARBA" id="ARBA00022692"/>
    </source>
</evidence>
<keyword evidence="6 8" id="KW-1133">Transmembrane helix</keyword>
<evidence type="ECO:0000313" key="9">
    <source>
        <dbReference type="EMBL" id="OAA84920.1"/>
    </source>
</evidence>
<feature type="transmembrane region" description="Helical" evidence="8">
    <location>
        <begin position="184"/>
        <end position="206"/>
    </location>
</feature>
<evidence type="ECO:0000256" key="1">
    <source>
        <dbReference type="ARBA" id="ARBA00004141"/>
    </source>
</evidence>
<name>A0A168MMY5_9CLOT</name>
<feature type="transmembrane region" description="Helical" evidence="8">
    <location>
        <begin position="82"/>
        <end position="101"/>
    </location>
</feature>
<evidence type="ECO:0000256" key="3">
    <source>
        <dbReference type="ARBA" id="ARBA00022448"/>
    </source>
</evidence>
<dbReference type="RefSeq" id="WP_063556186.1">
    <property type="nucleotide sequence ID" value="NZ_LITT01000035.1"/>
</dbReference>
<evidence type="ECO:0000256" key="2">
    <source>
        <dbReference type="ARBA" id="ARBA00007998"/>
    </source>
</evidence>
<feature type="transmembrane region" description="Helical" evidence="8">
    <location>
        <begin position="40"/>
        <end position="61"/>
    </location>
</feature>
<dbReference type="AlphaFoldDB" id="A0A168MMY5"/>
<comment type="similarity">
    <text evidence="2">Belongs to the amino acid-polyamine-organocation (APC) superfamily. Spore germination protein (SGP) (TC 2.A.3.9) family.</text>
</comment>
<dbReference type="Pfam" id="PF03845">
    <property type="entry name" value="Spore_permease"/>
    <property type="match status" value="1"/>
</dbReference>
<organism evidence="9 10">
    <name type="scientific">Clostridium ljungdahlii</name>
    <dbReference type="NCBI Taxonomy" id="1538"/>
    <lineage>
        <taxon>Bacteria</taxon>
        <taxon>Bacillati</taxon>
        <taxon>Bacillota</taxon>
        <taxon>Clostridia</taxon>
        <taxon>Eubacteriales</taxon>
        <taxon>Clostridiaceae</taxon>
        <taxon>Clostridium</taxon>
    </lineage>
</organism>
<dbReference type="PANTHER" id="PTHR34975">
    <property type="entry name" value="SPORE GERMINATION PROTEIN A2"/>
    <property type="match status" value="1"/>
</dbReference>
<keyword evidence="3" id="KW-0813">Transport</keyword>
<feature type="transmembrane region" description="Helical" evidence="8">
    <location>
        <begin position="12"/>
        <end position="34"/>
    </location>
</feature>
<dbReference type="EMBL" id="LITT01000035">
    <property type="protein sequence ID" value="OAA84920.1"/>
    <property type="molecule type" value="Genomic_DNA"/>
</dbReference>
<feature type="transmembrane region" description="Helical" evidence="8">
    <location>
        <begin position="269"/>
        <end position="294"/>
    </location>
</feature>